<dbReference type="EMBL" id="CAXLJM020000019">
    <property type="protein sequence ID" value="CAL8085897.1"/>
    <property type="molecule type" value="Genomic_DNA"/>
</dbReference>
<keyword evidence="4" id="KW-1185">Reference proteome</keyword>
<sequence length="108" mass="12251">MTATEENEVTISQANGSGQEISNGEERGQESLELGSLLNVHASSECESHRVSITSSGPRQFNRSQSPSPYMIDLRRIWRRFKLPMIGIATLIFIFITAFLLYRAYFTY</sequence>
<dbReference type="Proteomes" id="UP001642540">
    <property type="component" value="Unassembled WGS sequence"/>
</dbReference>
<feature type="transmembrane region" description="Helical" evidence="2">
    <location>
        <begin position="83"/>
        <end position="105"/>
    </location>
</feature>
<keyword evidence="2" id="KW-0812">Transmembrane</keyword>
<proteinExistence type="predicted"/>
<reference evidence="3 4" key="1">
    <citation type="submission" date="2024-08" db="EMBL/GenBank/DDBJ databases">
        <authorList>
            <person name="Cucini C."/>
            <person name="Frati F."/>
        </authorList>
    </citation>
    <scope>NUCLEOTIDE SEQUENCE [LARGE SCALE GENOMIC DNA]</scope>
</reference>
<name>A0ABP1Q4U5_9HEXA</name>
<evidence type="ECO:0000313" key="3">
    <source>
        <dbReference type="EMBL" id="CAL8085897.1"/>
    </source>
</evidence>
<evidence type="ECO:0000313" key="4">
    <source>
        <dbReference type="Proteomes" id="UP001642540"/>
    </source>
</evidence>
<protein>
    <submittedName>
        <fullName evidence="3">Uncharacterized protein</fullName>
    </submittedName>
</protein>
<feature type="compositionally biased region" description="Polar residues" evidence="1">
    <location>
        <begin position="9"/>
        <end position="22"/>
    </location>
</feature>
<feature type="region of interest" description="Disordered" evidence="1">
    <location>
        <begin position="1"/>
        <end position="29"/>
    </location>
</feature>
<evidence type="ECO:0000256" key="1">
    <source>
        <dbReference type="SAM" id="MobiDB-lite"/>
    </source>
</evidence>
<comment type="caution">
    <text evidence="3">The sequence shown here is derived from an EMBL/GenBank/DDBJ whole genome shotgun (WGS) entry which is preliminary data.</text>
</comment>
<organism evidence="3 4">
    <name type="scientific">Orchesella dallaii</name>
    <dbReference type="NCBI Taxonomy" id="48710"/>
    <lineage>
        <taxon>Eukaryota</taxon>
        <taxon>Metazoa</taxon>
        <taxon>Ecdysozoa</taxon>
        <taxon>Arthropoda</taxon>
        <taxon>Hexapoda</taxon>
        <taxon>Collembola</taxon>
        <taxon>Entomobryomorpha</taxon>
        <taxon>Entomobryoidea</taxon>
        <taxon>Orchesellidae</taxon>
        <taxon>Orchesellinae</taxon>
        <taxon>Orchesella</taxon>
    </lineage>
</organism>
<gene>
    <name evidence="3" type="ORF">ODALV1_LOCUS6266</name>
</gene>
<accession>A0ABP1Q4U5</accession>
<keyword evidence="2" id="KW-0472">Membrane</keyword>
<evidence type="ECO:0000256" key="2">
    <source>
        <dbReference type="SAM" id="Phobius"/>
    </source>
</evidence>
<keyword evidence="2" id="KW-1133">Transmembrane helix</keyword>